<evidence type="ECO:0000256" key="7">
    <source>
        <dbReference type="SAM" id="Phobius"/>
    </source>
</evidence>
<sequence>MSLAESPRQVVLYAVVVPLRRFEMHAATFTWYRGQPPPLSRLGPGSCSRQASATGADHTCGSISPCAGEPAATVRRDGNGPARQSRARSRRQQGQLMEDGFGLWEVIVSTFSFMLLMSWIYLFVFIVGDILRDRSLRGASKALWIFCIVVLPWLGAVIYLLARGDSLPDRTQQAAIDRHATMRSQAGEP</sequence>
<organism evidence="9 10">
    <name type="scientific">Nocardioides bizhenqiangii</name>
    <dbReference type="NCBI Taxonomy" id="3095076"/>
    <lineage>
        <taxon>Bacteria</taxon>
        <taxon>Bacillati</taxon>
        <taxon>Actinomycetota</taxon>
        <taxon>Actinomycetes</taxon>
        <taxon>Propionibacteriales</taxon>
        <taxon>Nocardioidaceae</taxon>
        <taxon>Nocardioides</taxon>
    </lineage>
</organism>
<dbReference type="Pfam" id="PF13396">
    <property type="entry name" value="PLDc_N"/>
    <property type="match status" value="1"/>
</dbReference>
<dbReference type="RefSeq" id="WP_322938237.1">
    <property type="nucleotide sequence ID" value="NZ_CP141059.1"/>
</dbReference>
<keyword evidence="2" id="KW-1003">Cell membrane</keyword>
<keyword evidence="4 7" id="KW-1133">Transmembrane helix</keyword>
<reference evidence="10" key="1">
    <citation type="submission" date="2023-12" db="EMBL/GenBank/DDBJ databases">
        <title>Novel species in genus Nocardioides.</title>
        <authorList>
            <person name="Zhou H."/>
        </authorList>
    </citation>
    <scope>NUCLEOTIDE SEQUENCE [LARGE SCALE GENOMIC DNA]</scope>
    <source>
        <strain evidence="10">HM61</strain>
    </source>
</reference>
<dbReference type="InterPro" id="IPR027379">
    <property type="entry name" value="CLS_N"/>
</dbReference>
<evidence type="ECO:0000256" key="4">
    <source>
        <dbReference type="ARBA" id="ARBA00022989"/>
    </source>
</evidence>
<evidence type="ECO:0000313" key="10">
    <source>
        <dbReference type="Proteomes" id="UP001327225"/>
    </source>
</evidence>
<keyword evidence="3 7" id="KW-0812">Transmembrane</keyword>
<evidence type="ECO:0000256" key="3">
    <source>
        <dbReference type="ARBA" id="ARBA00022692"/>
    </source>
</evidence>
<dbReference type="Proteomes" id="UP001327225">
    <property type="component" value="Chromosome"/>
</dbReference>
<comment type="subcellular location">
    <subcellularLocation>
        <location evidence="1">Cell membrane</location>
        <topology evidence="1">Multi-pass membrane protein</topology>
    </subcellularLocation>
</comment>
<evidence type="ECO:0000256" key="6">
    <source>
        <dbReference type="SAM" id="MobiDB-lite"/>
    </source>
</evidence>
<feature type="transmembrane region" description="Helical" evidence="7">
    <location>
        <begin position="106"/>
        <end position="131"/>
    </location>
</feature>
<evidence type="ECO:0000313" key="9">
    <source>
        <dbReference type="EMBL" id="WQQ28005.1"/>
    </source>
</evidence>
<evidence type="ECO:0000256" key="2">
    <source>
        <dbReference type="ARBA" id="ARBA00022475"/>
    </source>
</evidence>
<proteinExistence type="predicted"/>
<evidence type="ECO:0000256" key="1">
    <source>
        <dbReference type="ARBA" id="ARBA00004651"/>
    </source>
</evidence>
<feature type="transmembrane region" description="Helical" evidence="7">
    <location>
        <begin position="143"/>
        <end position="162"/>
    </location>
</feature>
<dbReference type="EMBL" id="CP141059">
    <property type="protein sequence ID" value="WQQ28005.1"/>
    <property type="molecule type" value="Genomic_DNA"/>
</dbReference>
<evidence type="ECO:0000256" key="5">
    <source>
        <dbReference type="ARBA" id="ARBA00023136"/>
    </source>
</evidence>
<gene>
    <name evidence="9" type="ORF">SHK19_07170</name>
</gene>
<protein>
    <submittedName>
        <fullName evidence="9">PLD nuclease N-terminal domain-containing protein</fullName>
    </submittedName>
</protein>
<feature type="region of interest" description="Disordered" evidence="6">
    <location>
        <begin position="71"/>
        <end position="93"/>
    </location>
</feature>
<keyword evidence="10" id="KW-1185">Reference proteome</keyword>
<evidence type="ECO:0000259" key="8">
    <source>
        <dbReference type="Pfam" id="PF13396"/>
    </source>
</evidence>
<keyword evidence="5 7" id="KW-0472">Membrane</keyword>
<accession>A0ABZ0ZVA1</accession>
<name>A0ABZ0ZVA1_9ACTN</name>
<feature type="domain" description="Cardiolipin synthase N-terminal" evidence="8">
    <location>
        <begin position="122"/>
        <end position="163"/>
    </location>
</feature>